<comment type="caution">
    <text evidence="3">The sequence shown here is derived from an EMBL/GenBank/DDBJ whole genome shotgun (WGS) entry which is preliminary data.</text>
</comment>
<sequence>MINRKLISVCLVTLLGIGLAGCTKNDSSLEKENSSLRAENNKLNSKSTSSKESIESNVAQSGASEDSTINKTDDSSENSTQSPNNNPIQSAQDAENLVEHSMHTDPGVYHAVPTAGGFIVSRDDIPGSAFVQNNGNITWNDGSSTSYSEASAPTTN</sequence>
<evidence type="ECO:0000256" key="1">
    <source>
        <dbReference type="SAM" id="MobiDB-lite"/>
    </source>
</evidence>
<feature type="region of interest" description="Disordered" evidence="1">
    <location>
        <begin position="26"/>
        <end position="109"/>
    </location>
</feature>
<feature type="chain" id="PRO_5044063459" description="Lipoprotein" evidence="2">
    <location>
        <begin position="21"/>
        <end position="156"/>
    </location>
</feature>
<feature type="compositionally biased region" description="Polar residues" evidence="1">
    <location>
        <begin position="77"/>
        <end position="93"/>
    </location>
</feature>
<organism evidence="3 4">
    <name type="scientific">Limosilactobacillus reuteri</name>
    <name type="common">Lactobacillus reuteri</name>
    <dbReference type="NCBI Taxonomy" id="1598"/>
    <lineage>
        <taxon>Bacteria</taxon>
        <taxon>Bacillati</taxon>
        <taxon>Bacillota</taxon>
        <taxon>Bacilli</taxon>
        <taxon>Lactobacillales</taxon>
        <taxon>Lactobacillaceae</taxon>
        <taxon>Limosilactobacillus</taxon>
    </lineage>
</organism>
<dbReference type="PROSITE" id="PS51257">
    <property type="entry name" value="PROKAR_LIPOPROTEIN"/>
    <property type="match status" value="1"/>
</dbReference>
<dbReference type="RefSeq" id="WP_087215532.1">
    <property type="nucleotide sequence ID" value="NZ_NFHN01000029.1"/>
</dbReference>
<evidence type="ECO:0000313" key="4">
    <source>
        <dbReference type="Proteomes" id="UP000195868"/>
    </source>
</evidence>
<evidence type="ECO:0008006" key="5">
    <source>
        <dbReference type="Google" id="ProtNLM"/>
    </source>
</evidence>
<feature type="compositionally biased region" description="Low complexity" evidence="1">
    <location>
        <begin position="41"/>
        <end position="57"/>
    </location>
</feature>
<protein>
    <recommendedName>
        <fullName evidence="5">Lipoprotein</fullName>
    </recommendedName>
</protein>
<dbReference type="Proteomes" id="UP000195868">
    <property type="component" value="Unassembled WGS sequence"/>
</dbReference>
<evidence type="ECO:0000256" key="2">
    <source>
        <dbReference type="SAM" id="SignalP"/>
    </source>
</evidence>
<name>A0A1Y4P7H9_LIMRT</name>
<dbReference type="EMBL" id="NFHN01000029">
    <property type="protein sequence ID" value="OUN46587.1"/>
    <property type="molecule type" value="Genomic_DNA"/>
</dbReference>
<feature type="compositionally biased region" description="Polar residues" evidence="1">
    <location>
        <begin position="58"/>
        <end position="70"/>
    </location>
</feature>
<gene>
    <name evidence="3" type="ORF">B5G22_07470</name>
</gene>
<feature type="region of interest" description="Disordered" evidence="1">
    <location>
        <begin position="134"/>
        <end position="156"/>
    </location>
</feature>
<proteinExistence type="predicted"/>
<feature type="signal peptide" evidence="2">
    <location>
        <begin position="1"/>
        <end position="20"/>
    </location>
</feature>
<keyword evidence="2" id="KW-0732">Signal</keyword>
<reference evidence="4" key="1">
    <citation type="submission" date="2017-04" db="EMBL/GenBank/DDBJ databases">
        <title>Function of individual gut microbiota members based on whole genome sequencing of pure cultures obtained from chicken caecum.</title>
        <authorList>
            <person name="Medvecky M."/>
            <person name="Cejkova D."/>
            <person name="Polansky O."/>
            <person name="Karasova D."/>
            <person name="Kubasova T."/>
            <person name="Cizek A."/>
            <person name="Rychlik I."/>
        </authorList>
    </citation>
    <scope>NUCLEOTIDE SEQUENCE [LARGE SCALE GENOMIC DNA]</scope>
    <source>
        <strain evidence="4">An71</strain>
    </source>
</reference>
<evidence type="ECO:0000313" key="3">
    <source>
        <dbReference type="EMBL" id="OUN46587.1"/>
    </source>
</evidence>
<dbReference type="AlphaFoldDB" id="A0A1Y4P7H9"/>
<accession>A0A1Y4P7H9</accession>